<dbReference type="EMBL" id="BSDI01000012">
    <property type="protein sequence ID" value="GLH97710.1"/>
    <property type="molecule type" value="Genomic_DNA"/>
</dbReference>
<feature type="transmembrane region" description="Helical" evidence="2">
    <location>
        <begin position="88"/>
        <end position="111"/>
    </location>
</feature>
<dbReference type="RefSeq" id="WP_281895865.1">
    <property type="nucleotide sequence ID" value="NZ_BSDI01000012.1"/>
</dbReference>
<feature type="transmembrane region" description="Helical" evidence="2">
    <location>
        <begin position="62"/>
        <end position="81"/>
    </location>
</feature>
<reference evidence="3" key="1">
    <citation type="submission" date="2022-12" db="EMBL/GenBank/DDBJ databases">
        <title>New Phytohabitans aurantiacus sp. RD004123 nov., an actinomycete isolated from soil.</title>
        <authorList>
            <person name="Triningsih D.W."/>
            <person name="Harunari E."/>
            <person name="Igarashi Y."/>
        </authorList>
    </citation>
    <scope>NUCLEOTIDE SEQUENCE</scope>
    <source>
        <strain evidence="3">RD004123</strain>
    </source>
</reference>
<name>A0ABQ5QWI9_9ACTN</name>
<accession>A0ABQ5QWI9</accession>
<keyword evidence="2" id="KW-0472">Membrane</keyword>
<organism evidence="3 4">
    <name type="scientific">Phytohabitans aurantiacus</name>
    <dbReference type="NCBI Taxonomy" id="3016789"/>
    <lineage>
        <taxon>Bacteria</taxon>
        <taxon>Bacillati</taxon>
        <taxon>Actinomycetota</taxon>
        <taxon>Actinomycetes</taxon>
        <taxon>Micromonosporales</taxon>
        <taxon>Micromonosporaceae</taxon>
    </lineage>
</organism>
<feature type="transmembrane region" description="Helical" evidence="2">
    <location>
        <begin position="35"/>
        <end position="56"/>
    </location>
</feature>
<protein>
    <recommendedName>
        <fullName evidence="5">DUF4190 domain-containing protein</fullName>
    </recommendedName>
</protein>
<evidence type="ECO:0008006" key="5">
    <source>
        <dbReference type="Google" id="ProtNLM"/>
    </source>
</evidence>
<evidence type="ECO:0000313" key="4">
    <source>
        <dbReference type="Proteomes" id="UP001144280"/>
    </source>
</evidence>
<evidence type="ECO:0000256" key="1">
    <source>
        <dbReference type="SAM" id="MobiDB-lite"/>
    </source>
</evidence>
<comment type="caution">
    <text evidence="3">The sequence shown here is derived from an EMBL/GenBank/DDBJ whole genome shotgun (WGS) entry which is preliminary data.</text>
</comment>
<feature type="region of interest" description="Disordered" evidence="1">
    <location>
        <begin position="1"/>
        <end position="24"/>
    </location>
</feature>
<keyword evidence="2" id="KW-1133">Transmembrane helix</keyword>
<proteinExistence type="predicted"/>
<evidence type="ECO:0000313" key="3">
    <source>
        <dbReference type="EMBL" id="GLH97710.1"/>
    </source>
</evidence>
<keyword evidence="4" id="KW-1185">Reference proteome</keyword>
<sequence>MADHYPARPPVRTPSGLFPSGPPRPTYREPHRVRAAGLTAGLGAGVAWLLFLGLLGDDLRGYVWWTVLAGLVAWVVAGVLTRQGDRGVAAGVAIATGLAWSIAVVAVAVRWGMTGDWPLW</sequence>
<keyword evidence="2" id="KW-0812">Transmembrane</keyword>
<evidence type="ECO:0000256" key="2">
    <source>
        <dbReference type="SAM" id="Phobius"/>
    </source>
</evidence>
<dbReference type="Proteomes" id="UP001144280">
    <property type="component" value="Unassembled WGS sequence"/>
</dbReference>
<gene>
    <name evidence="3" type="ORF">Pa4123_29850</name>
</gene>